<evidence type="ECO:0000259" key="4">
    <source>
        <dbReference type="PROSITE" id="PS50924"/>
    </source>
</evidence>
<evidence type="ECO:0000313" key="6">
    <source>
        <dbReference type="Proteomes" id="UP000053235"/>
    </source>
</evidence>
<dbReference type="SUPFAM" id="SSF141868">
    <property type="entry name" value="EAL domain-like"/>
    <property type="match status" value="1"/>
</dbReference>
<evidence type="ECO:0000313" key="5">
    <source>
        <dbReference type="EMBL" id="CTQ66283.1"/>
    </source>
</evidence>
<dbReference type="PROSITE" id="PS50883">
    <property type="entry name" value="EAL"/>
    <property type="match status" value="1"/>
</dbReference>
<dbReference type="AlphaFoldDB" id="A0A0M6ZXN1"/>
<dbReference type="Proteomes" id="UP000053235">
    <property type="component" value="Unassembled WGS sequence"/>
</dbReference>
<accession>A0A0M6ZXN1</accession>
<keyword evidence="6" id="KW-1185">Reference proteome</keyword>
<dbReference type="EMBL" id="CXWD01000003">
    <property type="protein sequence ID" value="CTQ66283.1"/>
    <property type="molecule type" value="Genomic_DNA"/>
</dbReference>
<dbReference type="InterPro" id="IPR005330">
    <property type="entry name" value="MHYT_dom"/>
</dbReference>
<feature type="transmembrane region" description="Helical" evidence="1">
    <location>
        <begin position="178"/>
        <end position="196"/>
    </location>
</feature>
<dbReference type="SUPFAM" id="SSF55073">
    <property type="entry name" value="Nucleotide cyclase"/>
    <property type="match status" value="1"/>
</dbReference>
<dbReference type="EC" id="3.1.4.52" evidence="5"/>
<name>A0A0M6ZXN1_9HYPH</name>
<dbReference type="InterPro" id="IPR001633">
    <property type="entry name" value="EAL_dom"/>
</dbReference>
<feature type="domain" description="GGDEF" evidence="3">
    <location>
        <begin position="283"/>
        <end position="416"/>
    </location>
</feature>
<dbReference type="InterPro" id="IPR035919">
    <property type="entry name" value="EAL_sf"/>
</dbReference>
<gene>
    <name evidence="5" type="primary">dosP_2</name>
    <name evidence="5" type="ORF">LAX5112_00936</name>
</gene>
<feature type="transmembrane region" description="Helical" evidence="1">
    <location>
        <begin position="12"/>
        <end position="35"/>
    </location>
</feature>
<dbReference type="Gene3D" id="3.30.70.270">
    <property type="match status" value="1"/>
</dbReference>
<dbReference type="Pfam" id="PF00990">
    <property type="entry name" value="GGDEF"/>
    <property type="match status" value="1"/>
</dbReference>
<dbReference type="PROSITE" id="PS50887">
    <property type="entry name" value="GGDEF"/>
    <property type="match status" value="1"/>
</dbReference>
<dbReference type="PANTHER" id="PTHR44757:SF2">
    <property type="entry name" value="BIOFILM ARCHITECTURE MAINTENANCE PROTEIN MBAA"/>
    <property type="match status" value="1"/>
</dbReference>
<protein>
    <submittedName>
        <fullName evidence="5">Oxygen sensor protein DosP</fullName>
        <ecNumber evidence="5">3.1.4.52</ecNumber>
    </submittedName>
</protein>
<reference evidence="6" key="1">
    <citation type="submission" date="2015-07" db="EMBL/GenBank/DDBJ databases">
        <authorList>
            <person name="Rodrigo-Torres Lidia"/>
            <person name="Arahal R.David."/>
        </authorList>
    </citation>
    <scope>NUCLEOTIDE SEQUENCE [LARGE SCALE GENOMIC DNA]</scope>
    <source>
        <strain evidence="6">CECT 5112</strain>
    </source>
</reference>
<organism evidence="5 6">
    <name type="scientific">Roseibium alexandrii</name>
    <dbReference type="NCBI Taxonomy" id="388408"/>
    <lineage>
        <taxon>Bacteria</taxon>
        <taxon>Pseudomonadati</taxon>
        <taxon>Pseudomonadota</taxon>
        <taxon>Alphaproteobacteria</taxon>
        <taxon>Hyphomicrobiales</taxon>
        <taxon>Stappiaceae</taxon>
        <taxon>Roseibium</taxon>
    </lineage>
</organism>
<evidence type="ECO:0000259" key="2">
    <source>
        <dbReference type="PROSITE" id="PS50883"/>
    </source>
</evidence>
<dbReference type="Pfam" id="PF00563">
    <property type="entry name" value="EAL"/>
    <property type="match status" value="1"/>
</dbReference>
<dbReference type="OrthoDB" id="9814202at2"/>
<dbReference type="InterPro" id="IPR052155">
    <property type="entry name" value="Biofilm_reg_signaling"/>
</dbReference>
<proteinExistence type="predicted"/>
<dbReference type="CDD" id="cd01948">
    <property type="entry name" value="EAL"/>
    <property type="match status" value="1"/>
</dbReference>
<keyword evidence="1" id="KW-0472">Membrane</keyword>
<dbReference type="InterPro" id="IPR043128">
    <property type="entry name" value="Rev_trsase/Diguanyl_cyclase"/>
</dbReference>
<feature type="transmembrane region" description="Helical" evidence="1">
    <location>
        <begin position="109"/>
        <end position="134"/>
    </location>
</feature>
<dbReference type="CDD" id="cd01949">
    <property type="entry name" value="GGDEF"/>
    <property type="match status" value="1"/>
</dbReference>
<dbReference type="SMART" id="SM00267">
    <property type="entry name" value="GGDEF"/>
    <property type="match status" value="1"/>
</dbReference>
<dbReference type="PROSITE" id="PS50924">
    <property type="entry name" value="MHYT"/>
    <property type="match status" value="1"/>
</dbReference>
<feature type="domain" description="MHYT" evidence="4">
    <location>
        <begin position="12"/>
        <end position="200"/>
    </location>
</feature>
<feature type="transmembrane region" description="Helical" evidence="1">
    <location>
        <begin position="82"/>
        <end position="102"/>
    </location>
</feature>
<keyword evidence="1" id="KW-1133">Transmembrane helix</keyword>
<keyword evidence="5" id="KW-0378">Hydrolase</keyword>
<dbReference type="Gene3D" id="3.20.20.450">
    <property type="entry name" value="EAL domain"/>
    <property type="match status" value="1"/>
</dbReference>
<feature type="transmembrane region" description="Helical" evidence="1">
    <location>
        <begin position="47"/>
        <end position="70"/>
    </location>
</feature>
<dbReference type="InterPro" id="IPR000160">
    <property type="entry name" value="GGDEF_dom"/>
</dbReference>
<feature type="transmembrane region" description="Helical" evidence="1">
    <location>
        <begin position="216"/>
        <end position="237"/>
    </location>
</feature>
<dbReference type="PANTHER" id="PTHR44757">
    <property type="entry name" value="DIGUANYLATE CYCLASE DGCP"/>
    <property type="match status" value="1"/>
</dbReference>
<feature type="transmembrane region" description="Helical" evidence="1">
    <location>
        <begin position="146"/>
        <end position="166"/>
    </location>
</feature>
<dbReference type="STRING" id="388408.LAX5112_00936"/>
<keyword evidence="1" id="KW-0812">Transmembrane</keyword>
<evidence type="ECO:0000256" key="1">
    <source>
        <dbReference type="PROSITE-ProRule" id="PRU00244"/>
    </source>
</evidence>
<dbReference type="GO" id="GO:0071111">
    <property type="term" value="F:cyclic-guanylate-specific phosphodiesterase activity"/>
    <property type="evidence" value="ECO:0007669"/>
    <property type="project" value="UniProtKB-EC"/>
</dbReference>
<dbReference type="GO" id="GO:0016020">
    <property type="term" value="C:membrane"/>
    <property type="evidence" value="ECO:0007669"/>
    <property type="project" value="UniProtKB-UniRule"/>
</dbReference>
<feature type="domain" description="EAL" evidence="2">
    <location>
        <begin position="425"/>
        <end position="675"/>
    </location>
</feature>
<sequence>MNLATALISSNYNSVLLIFSLALCIAGAIFSVQLIGRLNKSAGKAQFIRLIWVSLVLGTSLWAAGVFAAAAPTPSSQTGFQFATLMAALFVATAGIYVSIWLSQLANNLMIRFVSGIVFGAGVATTFLMIGFSYKVAGMQAGTGLSVVWPIILGTVFGAALFPVALEAAAKTKLVQGVCFISLPAIVCLLASPVSVPPEVPYWFPPGMNLLPVSQTLVVSVLLPALCAVFAASGDVLEHHYKHLSRRTYQHLALQDPLTHLPNRHYVENIAEQLLKEASQNQKFCVVVLVSLDQFKTVNELHGYATGDAVLKQMAKIFQEKFPDPVVISRFYGDEFLIVHPSIKSLDEATGLARQVRDITRRPIQTATYRLSVQCSIGVAVSPRDGDNLAHLVQRANLAAKKAKSIGGNSIQPYVTGMEENNRWEAALAADLRYATLDNQLNILFQKQNRTKTGELIGYEALVRWRHAEKGQIPPEDFIPIAERSGIILDIGAWVLREACRAAADWQNPVTVSVNASPSQFTRSDFSGLVSTVLMETGLNAHRLEIELTESTPIEDHDRVLHTIVALREMGVRVAMDDYGTGYSSLNTLQAFPFDKLKVDRIFTKSLEASPQARAVLRSAVLLGHSFGIPVIAEGVETEKQLEFLKEMGCQEVQGFLFGKHLLPSQIKSCRENEKKRAG</sequence>
<dbReference type="NCBIfam" id="TIGR00254">
    <property type="entry name" value="GGDEF"/>
    <property type="match status" value="1"/>
</dbReference>
<evidence type="ECO:0000259" key="3">
    <source>
        <dbReference type="PROSITE" id="PS50887"/>
    </source>
</evidence>
<dbReference type="SMART" id="SM00052">
    <property type="entry name" value="EAL"/>
    <property type="match status" value="1"/>
</dbReference>
<dbReference type="InterPro" id="IPR029787">
    <property type="entry name" value="Nucleotide_cyclase"/>
</dbReference>